<dbReference type="EMBL" id="AEJM01000016">
    <property type="protein sequence ID" value="EGY34328.1"/>
    <property type="molecule type" value="Genomic_DNA"/>
</dbReference>
<protein>
    <submittedName>
        <fullName evidence="1">SacC protein</fullName>
    </submittedName>
</protein>
<comment type="caution">
    <text evidence="1">The sequence shown here is derived from an EMBL/GenBank/DDBJ whole genome shotgun (WGS) entry which is preliminary data.</text>
</comment>
<evidence type="ECO:0000313" key="2">
    <source>
        <dbReference type="Proteomes" id="UP000005508"/>
    </source>
</evidence>
<accession>G4A7C4</accession>
<organism evidence="1 2">
    <name type="scientific">Aggregatibacter actinomycetemcomitans serotype e str. SC1083</name>
    <dbReference type="NCBI Taxonomy" id="907488"/>
    <lineage>
        <taxon>Bacteria</taxon>
        <taxon>Pseudomonadati</taxon>
        <taxon>Pseudomonadota</taxon>
        <taxon>Gammaproteobacteria</taxon>
        <taxon>Pasteurellales</taxon>
        <taxon>Pasteurellaceae</taxon>
        <taxon>Aggregatibacter</taxon>
    </lineage>
</organism>
<dbReference type="PATRIC" id="fig|907488.3.peg.704"/>
<dbReference type="Proteomes" id="UP000005508">
    <property type="component" value="Unassembled WGS sequence"/>
</dbReference>
<proteinExistence type="predicted"/>
<sequence>MPQELHLAGTKIYQRPIAKTYENLTALSALSLENQAEIAHLDRAYVKFNANNQAFKLDFFKAPKRKKSLVL</sequence>
<dbReference type="AlphaFoldDB" id="G4A7C4"/>
<name>G4A7C4_AGGAC</name>
<reference evidence="1 2" key="1">
    <citation type="submission" date="2010-10" db="EMBL/GenBank/DDBJ databases">
        <authorList>
            <person name="Chen C."/>
            <person name="Kittichotirat W."/>
            <person name="Asikainen S."/>
            <person name="Bumgarner R."/>
        </authorList>
    </citation>
    <scope>NUCLEOTIDE SEQUENCE [LARGE SCALE GENOMIC DNA]</scope>
    <source>
        <strain evidence="1 2">SC1083</strain>
    </source>
</reference>
<gene>
    <name evidence="1" type="ORF">SC1083_0720</name>
</gene>
<evidence type="ECO:0000313" key="1">
    <source>
        <dbReference type="EMBL" id="EGY34328.1"/>
    </source>
</evidence>